<evidence type="ECO:0000259" key="7">
    <source>
        <dbReference type="PROSITE" id="PS50048"/>
    </source>
</evidence>
<dbReference type="CDD" id="cd00067">
    <property type="entry name" value="GAL4"/>
    <property type="match status" value="1"/>
</dbReference>
<dbReference type="Pfam" id="PF04082">
    <property type="entry name" value="Fungal_trans"/>
    <property type="match status" value="1"/>
</dbReference>
<gene>
    <name evidence="8" type="ORF">COCMIDRAFT_110748</name>
</gene>
<name>W6YW19_COCMI</name>
<feature type="compositionally biased region" description="Basic residues" evidence="6">
    <location>
        <begin position="33"/>
        <end position="59"/>
    </location>
</feature>
<dbReference type="HOGENOM" id="CLU_009213_0_0_1"/>
<evidence type="ECO:0000256" key="2">
    <source>
        <dbReference type="ARBA" id="ARBA00022723"/>
    </source>
</evidence>
<protein>
    <recommendedName>
        <fullName evidence="7">Zn(2)-C6 fungal-type domain-containing protein</fullName>
    </recommendedName>
</protein>
<dbReference type="GO" id="GO:0008270">
    <property type="term" value="F:zinc ion binding"/>
    <property type="evidence" value="ECO:0007669"/>
    <property type="project" value="InterPro"/>
</dbReference>
<evidence type="ECO:0000256" key="5">
    <source>
        <dbReference type="ARBA" id="ARBA00023242"/>
    </source>
</evidence>
<comment type="subcellular location">
    <subcellularLocation>
        <location evidence="1">Nucleus</location>
    </subcellularLocation>
</comment>
<evidence type="ECO:0000256" key="1">
    <source>
        <dbReference type="ARBA" id="ARBA00004123"/>
    </source>
</evidence>
<feature type="compositionally biased region" description="Polar residues" evidence="6">
    <location>
        <begin position="851"/>
        <end position="860"/>
    </location>
</feature>
<evidence type="ECO:0000256" key="6">
    <source>
        <dbReference type="SAM" id="MobiDB-lite"/>
    </source>
</evidence>
<feature type="compositionally biased region" description="Polar residues" evidence="6">
    <location>
        <begin position="706"/>
        <end position="716"/>
    </location>
</feature>
<dbReference type="eggNOG" id="ENOG502QS5N">
    <property type="taxonomic scope" value="Eukaryota"/>
</dbReference>
<dbReference type="GeneID" id="19119656"/>
<keyword evidence="4" id="KW-0804">Transcription</keyword>
<dbReference type="InterPro" id="IPR007219">
    <property type="entry name" value="XnlR_reg_dom"/>
</dbReference>
<dbReference type="OrthoDB" id="5370478at2759"/>
<keyword evidence="3" id="KW-0805">Transcription regulation</keyword>
<dbReference type="PANTHER" id="PTHR47338:SF5">
    <property type="entry name" value="ZN(II)2CYS6 TRANSCRIPTION FACTOR (EUROFUNG)"/>
    <property type="match status" value="1"/>
</dbReference>
<dbReference type="SMART" id="SM00906">
    <property type="entry name" value="Fungal_trans"/>
    <property type="match status" value="1"/>
</dbReference>
<dbReference type="PROSITE" id="PS50048">
    <property type="entry name" value="ZN2_CY6_FUNGAL_2"/>
    <property type="match status" value="1"/>
</dbReference>
<dbReference type="KEGG" id="bor:COCMIDRAFT_110748"/>
<organism evidence="8 9">
    <name type="scientific">Bipolaris oryzae ATCC 44560</name>
    <dbReference type="NCBI Taxonomy" id="930090"/>
    <lineage>
        <taxon>Eukaryota</taxon>
        <taxon>Fungi</taxon>
        <taxon>Dikarya</taxon>
        <taxon>Ascomycota</taxon>
        <taxon>Pezizomycotina</taxon>
        <taxon>Dothideomycetes</taxon>
        <taxon>Pleosporomycetidae</taxon>
        <taxon>Pleosporales</taxon>
        <taxon>Pleosporineae</taxon>
        <taxon>Pleosporaceae</taxon>
        <taxon>Bipolaris</taxon>
    </lineage>
</organism>
<dbReference type="Gene3D" id="4.10.240.10">
    <property type="entry name" value="Zn(2)-C6 fungal-type DNA-binding domain"/>
    <property type="match status" value="1"/>
</dbReference>
<feature type="region of interest" description="Disordered" evidence="6">
    <location>
        <begin position="1"/>
        <end position="102"/>
    </location>
</feature>
<dbReference type="SUPFAM" id="SSF57701">
    <property type="entry name" value="Zn2/Cys6 DNA-binding domain"/>
    <property type="match status" value="1"/>
</dbReference>
<accession>W6YW19</accession>
<dbReference type="CDD" id="cd12148">
    <property type="entry name" value="fungal_TF_MHR"/>
    <property type="match status" value="1"/>
</dbReference>
<dbReference type="GO" id="GO:0006351">
    <property type="term" value="P:DNA-templated transcription"/>
    <property type="evidence" value="ECO:0007669"/>
    <property type="project" value="InterPro"/>
</dbReference>
<feature type="compositionally biased region" description="Low complexity" evidence="6">
    <location>
        <begin position="60"/>
        <end position="70"/>
    </location>
</feature>
<feature type="compositionally biased region" description="Polar residues" evidence="6">
    <location>
        <begin position="767"/>
        <end position="776"/>
    </location>
</feature>
<dbReference type="InterPro" id="IPR050815">
    <property type="entry name" value="TF_fung"/>
</dbReference>
<dbReference type="GO" id="GO:0005634">
    <property type="term" value="C:nucleus"/>
    <property type="evidence" value="ECO:0007669"/>
    <property type="project" value="UniProtKB-SubCell"/>
</dbReference>
<evidence type="ECO:0000256" key="3">
    <source>
        <dbReference type="ARBA" id="ARBA00023015"/>
    </source>
</evidence>
<evidence type="ECO:0000313" key="8">
    <source>
        <dbReference type="EMBL" id="EUC39719.1"/>
    </source>
</evidence>
<dbReference type="EMBL" id="KI964269">
    <property type="protein sequence ID" value="EUC39719.1"/>
    <property type="molecule type" value="Genomic_DNA"/>
</dbReference>
<dbReference type="Proteomes" id="UP000054032">
    <property type="component" value="Unassembled WGS sequence"/>
</dbReference>
<dbReference type="AlphaFoldDB" id="W6YW19"/>
<feature type="compositionally biased region" description="Polar residues" evidence="6">
    <location>
        <begin position="785"/>
        <end position="803"/>
    </location>
</feature>
<keyword evidence="2" id="KW-0479">Metal-binding</keyword>
<keyword evidence="5" id="KW-0539">Nucleus</keyword>
<feature type="compositionally biased region" description="Polar residues" evidence="6">
    <location>
        <begin position="811"/>
        <end position="825"/>
    </location>
</feature>
<keyword evidence="9" id="KW-1185">Reference proteome</keyword>
<dbReference type="GO" id="GO:0000981">
    <property type="term" value="F:DNA-binding transcription factor activity, RNA polymerase II-specific"/>
    <property type="evidence" value="ECO:0007669"/>
    <property type="project" value="InterPro"/>
</dbReference>
<feature type="domain" description="Zn(2)-C6 fungal-type" evidence="7">
    <location>
        <begin position="103"/>
        <end position="135"/>
    </location>
</feature>
<evidence type="ECO:0000256" key="4">
    <source>
        <dbReference type="ARBA" id="ARBA00023163"/>
    </source>
</evidence>
<feature type="region of interest" description="Disordered" evidence="6">
    <location>
        <begin position="758"/>
        <end position="861"/>
    </location>
</feature>
<feature type="compositionally biased region" description="Polar residues" evidence="6">
    <location>
        <begin position="71"/>
        <end position="90"/>
    </location>
</feature>
<dbReference type="STRING" id="930090.W6YW19"/>
<sequence length="966" mass="108830">MTGENAPRLTALPIYAQHQQPLRSPQSPPAQHQHQHQHHQQPHQPHQHQQPHHHQHHQQQHSPLTQHSPSTVKASPQQTPGPLDATSGSAEPSAKRGMRSQIACARCRRSKTKCENAGQGTTCKACANTKRDCIWDHTAVATTSAPPRRDSTADFDAPPKKRRKLLATTAAGVQRPIEGLGTFEDALQSPLLTAQVWEELFDIYEKHFSIDFPFLHKRTFLSAVQQLQPLANSADAKTQAQSQLHQLYPPLLLAFLTHTARFHDKLVQQTENDPIKTAEFYAQATRTQMGAEIFGTPTLEKIQTLLMLGYYEWTALQGREGWIKIGTAIRCAIVLGYPHLDVDQRGQPAPLREGESRLSEKDQFILRETQRRTFWSCCLMDSYLSWGEDRPPMLGPEHFQRTQLVCSDGAFNYGRKARTRLLGEDDVAYAKRRAEWDALARQHRNEQNGDRASQLDGGKWEIGEHEAELTWYIKVVIVFGEVVRWSCNSGRRQEGKNAPWHSTTTFKKLEDKLKQLKRDLPDHLQLTAENTEDRIYNNPGKYVSIHAMYTLCFVWLYREYMPTSPWTLTHPRGPLDEPLIDEPPPDPEYWINQAKDCARACSDFTQLLHTIGTTRVHSDSVQTPTVAFACFAVGICTIYCHYFPNMDPDSMLSSRLEPRAHDIANGFLFRILKRFKMARSWLCELAEWQRYYRREKKKYRDCGGSVSDSPKSNNSDGVGGGGLKDYAQLFERMHKQFGKTVDDHSNWSTRDIDLADTRLSHDDDSAEQTSPRTSATIKPEKEGTFDNTSNQQETVTNAFTPVNQHGIRTPPATQTPTYGPQTNTHIYHPDSTPQYRGHPPQPTATYPYASGSVQPTNMPTARSGFEPGPNHFTHATPIPIEATYAGWSLPGPVNMHAARAAIEAGGAQTFNNSTAFGTLMLGDAALYDTTPNWTVGVEGSTYDSNTTNATFYPPSGSVPTYQYQQS</sequence>
<proteinExistence type="predicted"/>
<dbReference type="GO" id="GO:0003677">
    <property type="term" value="F:DNA binding"/>
    <property type="evidence" value="ECO:0007669"/>
    <property type="project" value="InterPro"/>
</dbReference>
<dbReference type="InterPro" id="IPR036864">
    <property type="entry name" value="Zn2-C6_fun-type_DNA-bd_sf"/>
</dbReference>
<evidence type="ECO:0000313" key="9">
    <source>
        <dbReference type="Proteomes" id="UP000054032"/>
    </source>
</evidence>
<feature type="region of interest" description="Disordered" evidence="6">
    <location>
        <begin position="700"/>
        <end position="720"/>
    </location>
</feature>
<reference evidence="8 9" key="1">
    <citation type="journal article" date="2013" name="PLoS Genet.">
        <title>Comparative genome structure, secondary metabolite, and effector coding capacity across Cochliobolus pathogens.</title>
        <authorList>
            <person name="Condon B.J."/>
            <person name="Leng Y."/>
            <person name="Wu D."/>
            <person name="Bushley K.E."/>
            <person name="Ohm R.A."/>
            <person name="Otillar R."/>
            <person name="Martin J."/>
            <person name="Schackwitz W."/>
            <person name="Grimwood J."/>
            <person name="MohdZainudin N."/>
            <person name="Xue C."/>
            <person name="Wang R."/>
            <person name="Manning V.A."/>
            <person name="Dhillon B."/>
            <person name="Tu Z.J."/>
            <person name="Steffenson B.J."/>
            <person name="Salamov A."/>
            <person name="Sun H."/>
            <person name="Lowry S."/>
            <person name="LaButti K."/>
            <person name="Han J."/>
            <person name="Copeland A."/>
            <person name="Lindquist E."/>
            <person name="Barry K."/>
            <person name="Schmutz J."/>
            <person name="Baker S.E."/>
            <person name="Ciuffetti L.M."/>
            <person name="Grigoriev I.V."/>
            <person name="Zhong S."/>
            <person name="Turgeon B.G."/>
        </authorList>
    </citation>
    <scope>NUCLEOTIDE SEQUENCE [LARGE SCALE GENOMIC DNA]</scope>
    <source>
        <strain evidence="8 9">ATCC 44560</strain>
    </source>
</reference>
<dbReference type="PROSITE" id="PS00463">
    <property type="entry name" value="ZN2_CY6_FUNGAL_1"/>
    <property type="match status" value="1"/>
</dbReference>
<dbReference type="InterPro" id="IPR001138">
    <property type="entry name" value="Zn2Cys6_DnaBD"/>
</dbReference>
<dbReference type="PANTHER" id="PTHR47338">
    <property type="entry name" value="ZN(II)2CYS6 TRANSCRIPTION FACTOR (EUROFUNG)-RELATED"/>
    <property type="match status" value="1"/>
</dbReference>
<dbReference type="RefSeq" id="XP_007693757.1">
    <property type="nucleotide sequence ID" value="XM_007695567.1"/>
</dbReference>